<dbReference type="EMBL" id="QYUM01000002">
    <property type="protein sequence ID" value="RJF93455.1"/>
    <property type="molecule type" value="Genomic_DNA"/>
</dbReference>
<dbReference type="Pfam" id="PF00353">
    <property type="entry name" value="HemolysinCabind"/>
    <property type="match status" value="2"/>
</dbReference>
<feature type="region of interest" description="Disordered" evidence="1">
    <location>
        <begin position="2651"/>
        <end position="2683"/>
    </location>
</feature>
<feature type="region of interest" description="Disordered" evidence="1">
    <location>
        <begin position="2696"/>
        <end position="2727"/>
    </location>
</feature>
<organism evidence="3 4">
    <name type="scientific">Sphingomonas cavernae</name>
    <dbReference type="NCBI Taxonomy" id="2320861"/>
    <lineage>
        <taxon>Bacteria</taxon>
        <taxon>Pseudomonadati</taxon>
        <taxon>Pseudomonadota</taxon>
        <taxon>Alphaproteobacteria</taxon>
        <taxon>Sphingomonadales</taxon>
        <taxon>Sphingomonadaceae</taxon>
        <taxon>Sphingomonas</taxon>
    </lineage>
</organism>
<dbReference type="Pfam" id="PF17963">
    <property type="entry name" value="Big_9"/>
    <property type="match status" value="5"/>
</dbReference>
<proteinExistence type="predicted"/>
<dbReference type="NCBIfam" id="NF038131">
    <property type="entry name" value="choice_anch_K"/>
    <property type="match status" value="1"/>
</dbReference>
<dbReference type="InterPro" id="IPR018511">
    <property type="entry name" value="Hemolysin-typ_Ca-bd_CS"/>
</dbReference>
<dbReference type="InterPro" id="IPR047995">
    <property type="entry name" value="Choice_anch_K"/>
</dbReference>
<dbReference type="InterPro" id="IPR040853">
    <property type="entry name" value="RapA2_cadherin-like"/>
</dbReference>
<evidence type="ECO:0000313" key="4">
    <source>
        <dbReference type="Proteomes" id="UP000286100"/>
    </source>
</evidence>
<dbReference type="InterPro" id="IPR011049">
    <property type="entry name" value="Serralysin-like_metalloprot_C"/>
</dbReference>
<reference evidence="3 4" key="1">
    <citation type="submission" date="2018-09" db="EMBL/GenBank/DDBJ databases">
        <authorList>
            <person name="Zhu H."/>
        </authorList>
    </citation>
    <scope>NUCLEOTIDE SEQUENCE [LARGE SCALE GENOMIC DNA]</scope>
    <source>
        <strain evidence="3 4">K2R01-6</strain>
    </source>
</reference>
<gene>
    <name evidence="3" type="ORF">D3876_03765</name>
</gene>
<dbReference type="RefSeq" id="WP_119759733.1">
    <property type="nucleotide sequence ID" value="NZ_QYUM01000002.1"/>
</dbReference>
<keyword evidence="4" id="KW-1185">Reference proteome</keyword>
<feature type="domain" description="RapA2 cadherin-like" evidence="2">
    <location>
        <begin position="1046"/>
        <end position="1139"/>
    </location>
</feature>
<accession>A0A418WQD1</accession>
<feature type="compositionally biased region" description="Polar residues" evidence="1">
    <location>
        <begin position="13"/>
        <end position="23"/>
    </location>
</feature>
<dbReference type="OrthoDB" id="7520414at2"/>
<dbReference type="Gene3D" id="2.60.40.10">
    <property type="entry name" value="Immunoglobulins"/>
    <property type="match status" value="1"/>
</dbReference>
<dbReference type="Pfam" id="PF17803">
    <property type="entry name" value="Cadherin_4"/>
    <property type="match status" value="1"/>
</dbReference>
<dbReference type="NCBIfam" id="TIGR01965">
    <property type="entry name" value="VCBS_repeat"/>
    <property type="match status" value="4"/>
</dbReference>
<name>A0A418WQD1_9SPHN</name>
<dbReference type="NCBIfam" id="NF012211">
    <property type="entry name" value="tand_rpt_95"/>
    <property type="match status" value="1"/>
</dbReference>
<dbReference type="SUPFAM" id="SSF51120">
    <property type="entry name" value="beta-Roll"/>
    <property type="match status" value="1"/>
</dbReference>
<evidence type="ECO:0000256" key="1">
    <source>
        <dbReference type="SAM" id="MobiDB-lite"/>
    </source>
</evidence>
<sequence length="2857" mass="284975">MDFERISGRELAQQATGEVEQTSTAQEAQAIAALQQAAMAPGTLRVIPGPDGVVTLPEGASLDHISVSGRDLVVQLPDGSQMVIVDGAVFVPQIVIGGVEIPALNLAALLIGDEPQPAAGPPQSSGGNFEAPVGAISDPFDLGDLLPPTELAFAQYEESELFPAQPDREPTISIVSADNAAGAAIASASVNEAGLPARGGEPAGSNAAANSETTTGSILFTAPDGLAGVAIDGVAVTAVGQTITGPFGTLTITAIAEGRIDYSYTLTDNTLNGNPADVFTVTVTDEDSDVATGTLTINVIDDAPTARADTDLVAAGTYGPEAGNVFTGAGTTSGAPGADTPGADVAAVTGVRLGASGSFAAVTAAGVTIDGQYGVLTVKADGSYSYVRNPGTPGGVNDVFNYQITDGDGDASTTTLTIAIDDSGVGVRVPTASENTSVSEAGLPARGGEPEGSAAATPAETTSGSIAITAPDGVASVTINGTAVTAVGQTITTPTGVFTITSIAPNAIGYSYTLTDNSSGNNTTDTLTVVVTDSDGDSATSPLVIKIVDDAPTARGDSDSVAGGTFGPATGNVITGAGTTGGPAGADTQGADGATVTSVGNGTSSVGAGTAIVGQYGVLTLNADGSYSYVRNPHTPGGVTDSFTYTLTDGDGDTSTAKLDILIGNAPMPEAPEPVFVTVYESGLAARAGEPAGSDSASASESASGTISFFSFDGVAKVELAGTVITPGSLPQTVFSDATGTLVVTSYSYDPATGQGEVGFTYTLTDNTLTDPTDLLDFPLVVTDLDGGSHSRDLLVEIIDDVPVARDDAPVSVAEDAAGTAGGNVLANDTQGADTATLTSVTIGGVTTAIAAAGTTNVVTANGTYTFQANGAWTFDPSANLNNASGVDASFSYVITDGDNDTSTANQPITITDGAGPAAGAPLNLFVDDQFLPGGNMPDGSVPATPHTGIITFTAGSDAIVSMVFGTDLSGLGGGLVWTRVSDTQIVGKDGATTIVTLDLTRIGDNAQIKATLSDNYDSHPGIDIDDLVALGSVNVVATDIDGDTATGTVSVSVSDDLPIASDQTDDVTEDGPVVADGNVMTGVGGTDANTTDGDPDRPGADGAVVTSVRFDGTTVAAGTAIAGKYGTLVINADGSYSYTLDNANPLVQALSAGQGLSDVFFYTLTDGDGDTDTTTLKIRITGANDGVTITGLGVEGGELIVNEDDLLDGSSPDAPALIQTGSFSFNAADGLGTVTVGGVAVISDGSFTAQTITTALGTLKITGFTPVTAPDGSIIGGSFTYRYTLTDNTLTHGAPGEDSVLASFPVIVTDADGSTANASLDVRIIDDVPVATDEPGRTVVEGATVTGTLDFVGGADGARVTHVNGAALVFGVDGYSQAVDIGHGAIRVKADGSYSFTADASVNGAGAASAVFTVTDGDNDTDTGTVSFTVTDGAGPAAGAPITLTLDDQNLADGSTPAGPDSDTDSIVFTPGSDAIASIAFGASVAGLGGGLTWTRVSDTQIVGKDGATTIVTLDLVRAGDSAQVKATLNDNYDSHPGINLDDLVNLGSVGVVATDTDGDTAVGTATVTVSDDVPVARDDTDRVNEGATETGNVLTGIGTVGGAANADAPGADGYHASGAVAGVASINVPANSDTTVDGSGNYQLSGQYGVLTLNKDGSYSYKANANAVTSNAVDSFTYTIRDGDGDTTTAMLRINVNNVTLTADNQTKTVYEAALDTSATGSDLGAGTVTGSNPGLATETVTGQLAATGAVGYTPQTITGNYGLFKLNANGSYTYTLTKPYDTTPDANNGNNTEAARESFTYTASDASGNTVTGTIKIDIVDDKPDASNDTANLQVVVDDLGVGSIVAKWTNVDMTSDNTTNYDRDGDGQTDEIRWGTGSNGSSGYGFVDNPALSSTPVLTNQTFYLGTFTHFNQPVNGGTLESTTLSVTFMATINGEEVEVGPILVNFTHTETSNTSDPNASRDIISIATSTATVNIAGQNYTLDIRGFVDENNNIVSTVRTYEGQTNSYQLAVRFVSSDSTNVTKTGDVLQNDVRGADGGLLTAVTGYNSSDNTANGASNYEVLGRYGKLVINKNGSYTYTLTTDGASVPAGAQETFSYTITDGDGDTDTANLVINISKVDGGDNFATGDRVLTNQSGAGAIVVPEAALLYNDNPGTTVAGVTPNTAGGDNATRAGGNVTFTDGGTNGGSFTYTGSNGGNTEPTNVSVDRGAAGNATINGTDYSEILIGRDGSADTLNGNGGKDYLLGKGGNDTLNGGIGHDILVGGKGEDTLTGGSGADRFVFSASDSVATVGGSGRNGTISGFDKISDFNVSQDILDLAGTPFVAVDTNGTNGNDSALRVSSSSGSTVKSHAISNGMISFATTDSYSSGTPIDVNSDARVAAVVQYLQLNDLGAPGATVAFVSDGDTYVYQQVGDAPNAGNDILVKLEDTSISNLSSLIGSTVTPVVLDLDGDGVELVDRSAGVTFDYDVDGVREATAWAGSDDGILALDRNGDGVVNNGAEIVFGGNGLTDLQGLAANFDSNGDGILDASDIGFSKFGVWQDANGNGVSEAGEFRSLGDMGIASLKLTSDGKAYSAANDDVVVHGETVFTRTDGSTGVAGDVSFATGGAARPDEAGRQAVAIGLTGLASALVAASLVAAPLLTPESGKTDAKTGGDMATPAADATQSQADVSVKSAPDGEAMQPLALDAHKPESAPLAHLDRGSDDDGGRGGDATRMADEGMTDHASTPLLSDSDAAIADIADHAAPLFIDMVAMPAIPAAMAPVADAVAAPQSEALASVLADALGGGAGDGPDIDALLAAATGDSGDPAGLLAAMGGNDAAAFAGGMATGHGFDFAMLTHDAVLAVNHG</sequence>
<evidence type="ECO:0000313" key="3">
    <source>
        <dbReference type="EMBL" id="RJF93455.1"/>
    </source>
</evidence>
<feature type="compositionally biased region" description="Basic and acidic residues" evidence="1">
    <location>
        <begin position="2696"/>
        <end position="2717"/>
    </location>
</feature>
<dbReference type="InterPro" id="IPR001343">
    <property type="entry name" value="Hemolysn_Ca-bd"/>
</dbReference>
<protein>
    <submittedName>
        <fullName evidence="3">Tandem-95 repeat protein</fullName>
    </submittedName>
</protein>
<evidence type="ECO:0000259" key="2">
    <source>
        <dbReference type="Pfam" id="PF17803"/>
    </source>
</evidence>
<dbReference type="PROSITE" id="PS00330">
    <property type="entry name" value="HEMOLYSIN_CALCIUM"/>
    <property type="match status" value="3"/>
</dbReference>
<dbReference type="GO" id="GO:0005509">
    <property type="term" value="F:calcium ion binding"/>
    <property type="evidence" value="ECO:0007669"/>
    <property type="project" value="InterPro"/>
</dbReference>
<dbReference type="InterPro" id="IPR013783">
    <property type="entry name" value="Ig-like_fold"/>
</dbReference>
<feature type="region of interest" description="Disordered" evidence="1">
    <location>
        <begin position="430"/>
        <end position="461"/>
    </location>
</feature>
<dbReference type="Proteomes" id="UP000286100">
    <property type="component" value="Unassembled WGS sequence"/>
</dbReference>
<comment type="caution">
    <text evidence="3">The sequence shown here is derived from an EMBL/GenBank/DDBJ whole genome shotgun (WGS) entry which is preliminary data.</text>
</comment>
<dbReference type="PRINTS" id="PR00313">
    <property type="entry name" value="CABNDNGRPT"/>
</dbReference>
<feature type="region of interest" description="Disordered" evidence="1">
    <location>
        <begin position="1"/>
        <end position="23"/>
    </location>
</feature>
<dbReference type="InterPro" id="IPR010221">
    <property type="entry name" value="VCBS_dom"/>
</dbReference>